<protein>
    <submittedName>
        <fullName evidence="1">Uncharacterized protein</fullName>
    </submittedName>
</protein>
<organism evidence="1 2">
    <name type="scientific">Roseateles puraquae</name>
    <dbReference type="NCBI Taxonomy" id="431059"/>
    <lineage>
        <taxon>Bacteria</taxon>
        <taxon>Pseudomonadati</taxon>
        <taxon>Pseudomonadota</taxon>
        <taxon>Betaproteobacteria</taxon>
        <taxon>Burkholderiales</taxon>
        <taxon>Sphaerotilaceae</taxon>
        <taxon>Roseateles</taxon>
    </lineage>
</organism>
<dbReference type="RefSeq" id="WP_088485728.1">
    <property type="nucleotide sequence ID" value="NZ_NISI01000014.1"/>
</dbReference>
<gene>
    <name evidence="1" type="ORF">CDO81_23675</name>
</gene>
<keyword evidence="2" id="KW-1185">Reference proteome</keyword>
<proteinExistence type="predicted"/>
<reference evidence="1 2" key="1">
    <citation type="journal article" date="2007" name="Int. J. Syst. Evol. Microbiol.">
        <title>Description of Pelomonas aquatica sp. nov. and Pelomonas puraquae sp. nov., isolated from industrial and haemodialysis water.</title>
        <authorList>
            <person name="Gomila M."/>
            <person name="Bowien B."/>
            <person name="Falsen E."/>
            <person name="Moore E.R."/>
            <person name="Lalucat J."/>
        </authorList>
    </citation>
    <scope>NUCLEOTIDE SEQUENCE [LARGE SCALE GENOMIC DNA]</scope>
    <source>
        <strain evidence="1 2">CCUG 52769</strain>
    </source>
</reference>
<dbReference type="OrthoDB" id="8903589at2"/>
<comment type="caution">
    <text evidence="1">The sequence shown here is derived from an EMBL/GenBank/DDBJ whole genome shotgun (WGS) entry which is preliminary data.</text>
</comment>
<evidence type="ECO:0000313" key="2">
    <source>
        <dbReference type="Proteomes" id="UP000197446"/>
    </source>
</evidence>
<evidence type="ECO:0000313" key="1">
    <source>
        <dbReference type="EMBL" id="OWR00740.1"/>
    </source>
</evidence>
<dbReference type="Proteomes" id="UP000197446">
    <property type="component" value="Unassembled WGS sequence"/>
</dbReference>
<dbReference type="EMBL" id="NISI01000014">
    <property type="protein sequence ID" value="OWR00740.1"/>
    <property type="molecule type" value="Genomic_DNA"/>
</dbReference>
<accession>A0A254N3R0</accession>
<sequence>MNRADDSVYRKTARGVAALATRSGALAPRARMALILVNGHDSLALLAGKLGADAVALVEMLFDGRLIEEVVAAPVPAPPAPPPAPVVPADERLASLKRKAIVRLTPHFGPDVDVVCRPLLAAATNEAYGTALAAIESKLAIYLGRKGAGSLLADLRPGGDLP</sequence>
<dbReference type="AlphaFoldDB" id="A0A254N3R0"/>
<name>A0A254N3R0_9BURK</name>